<evidence type="ECO:0000313" key="3">
    <source>
        <dbReference type="Proteomes" id="UP000296049"/>
    </source>
</evidence>
<protein>
    <submittedName>
        <fullName evidence="2">Uncharacterized protein</fullName>
    </submittedName>
</protein>
<dbReference type="EMBL" id="KB743963">
    <property type="protein sequence ID" value="EOA96491.1"/>
    <property type="molecule type" value="Genomic_DNA"/>
</dbReference>
<accession>R0JHP1</accession>
<reference evidence="3" key="1">
    <citation type="journal article" date="2013" name="Nat. Genet.">
        <title>The duck genome and transcriptome provide insight into an avian influenza virus reservoir species.</title>
        <authorList>
            <person name="Huang Y."/>
            <person name="Li Y."/>
            <person name="Burt D.W."/>
            <person name="Chen H."/>
            <person name="Zhang Y."/>
            <person name="Qian W."/>
            <person name="Kim H."/>
            <person name="Gan S."/>
            <person name="Zhao Y."/>
            <person name="Li J."/>
            <person name="Yi K."/>
            <person name="Feng H."/>
            <person name="Zhu P."/>
            <person name="Li B."/>
            <person name="Liu Q."/>
            <person name="Fairley S."/>
            <person name="Magor K.E."/>
            <person name="Du Z."/>
            <person name="Hu X."/>
            <person name="Goodman L."/>
            <person name="Tafer H."/>
            <person name="Vignal A."/>
            <person name="Lee T."/>
            <person name="Kim K.W."/>
            <person name="Sheng Z."/>
            <person name="An Y."/>
            <person name="Searle S."/>
            <person name="Herrero J."/>
            <person name="Groenen M.A."/>
            <person name="Crooijmans R.P."/>
            <person name="Faraut T."/>
            <person name="Cai Q."/>
            <person name="Webster R.G."/>
            <person name="Aldridge J.R."/>
            <person name="Warren W.C."/>
            <person name="Bartschat S."/>
            <person name="Kehr S."/>
            <person name="Marz M."/>
            <person name="Stadler P.F."/>
            <person name="Smith J."/>
            <person name="Kraus R.H."/>
            <person name="Zhao Y."/>
            <person name="Ren L."/>
            <person name="Fei J."/>
            <person name="Morisson M."/>
            <person name="Kaiser P."/>
            <person name="Griffin D.K."/>
            <person name="Rao M."/>
            <person name="Pitel F."/>
            <person name="Wang J."/>
            <person name="Li N."/>
        </authorList>
    </citation>
    <scope>NUCLEOTIDE SEQUENCE [LARGE SCALE GENOMIC DNA]</scope>
</reference>
<feature type="region of interest" description="Disordered" evidence="1">
    <location>
        <begin position="78"/>
        <end position="105"/>
    </location>
</feature>
<dbReference type="Proteomes" id="UP000296049">
    <property type="component" value="Unassembled WGS sequence"/>
</dbReference>
<proteinExistence type="predicted"/>
<organism evidence="2 3">
    <name type="scientific">Anas platyrhynchos</name>
    <name type="common">Mallard</name>
    <name type="synonym">Anas boschas</name>
    <dbReference type="NCBI Taxonomy" id="8839"/>
    <lineage>
        <taxon>Eukaryota</taxon>
        <taxon>Metazoa</taxon>
        <taxon>Chordata</taxon>
        <taxon>Craniata</taxon>
        <taxon>Vertebrata</taxon>
        <taxon>Euteleostomi</taxon>
        <taxon>Archelosauria</taxon>
        <taxon>Archosauria</taxon>
        <taxon>Dinosauria</taxon>
        <taxon>Saurischia</taxon>
        <taxon>Theropoda</taxon>
        <taxon>Coelurosauria</taxon>
        <taxon>Aves</taxon>
        <taxon>Neognathae</taxon>
        <taxon>Galloanserae</taxon>
        <taxon>Anseriformes</taxon>
        <taxon>Anatidae</taxon>
        <taxon>Anatinae</taxon>
        <taxon>Anas</taxon>
    </lineage>
</organism>
<name>R0JHP1_ANAPL</name>
<gene>
    <name evidence="2" type="ORF">Anapl_10883</name>
</gene>
<keyword evidence="3" id="KW-1185">Reference proteome</keyword>
<evidence type="ECO:0000313" key="2">
    <source>
        <dbReference type="EMBL" id="EOA96491.1"/>
    </source>
</evidence>
<sequence>MHIVLLQPPAPSAPLLRTLLLPTPSRVATAVMGLGQRFRRRARLDYILASAGISPISLGHVGCSSLVFCGCKPHAWANSSAGAAEQPPLSAEQRRPQAEQNIPWRDPDRLPAFSSLLSGAFTFSQKSPELHFSPCRKPDLSVPDERPGRRAWGCGDIPVMVRLRGSASK</sequence>
<evidence type="ECO:0000256" key="1">
    <source>
        <dbReference type="SAM" id="MobiDB-lite"/>
    </source>
</evidence>
<dbReference type="AlphaFoldDB" id="R0JHP1"/>